<dbReference type="Proteomes" id="UP000184480">
    <property type="component" value="Unassembled WGS sequence"/>
</dbReference>
<organism evidence="1 2">
    <name type="scientific">Dysgonomonas macrotermitis</name>
    <dbReference type="NCBI Taxonomy" id="1346286"/>
    <lineage>
        <taxon>Bacteria</taxon>
        <taxon>Pseudomonadati</taxon>
        <taxon>Bacteroidota</taxon>
        <taxon>Bacteroidia</taxon>
        <taxon>Bacteroidales</taxon>
        <taxon>Dysgonomonadaceae</taxon>
        <taxon>Dysgonomonas</taxon>
    </lineage>
</organism>
<evidence type="ECO:0008006" key="3">
    <source>
        <dbReference type="Google" id="ProtNLM"/>
    </source>
</evidence>
<dbReference type="PROSITE" id="PS51257">
    <property type="entry name" value="PROKAR_LIPOPROTEIN"/>
    <property type="match status" value="1"/>
</dbReference>
<sequence>MKPEIGLFKSVLLFTLMLSFVSCKQNRKFTKDEWLKEVDFPVNNERNKMVDDLLNNYLNKPLSYQEVLGLLGEPFNKDSLSFSVSYITYIEYEWLGIDESQINYLDISFGQDSILKEAKARIWNKKY</sequence>
<protein>
    <recommendedName>
        <fullName evidence="3">SmpA / OmlA family protein</fullName>
    </recommendedName>
</protein>
<dbReference type="RefSeq" id="WP_062181339.1">
    <property type="nucleotide sequence ID" value="NZ_BBXL01000013.1"/>
</dbReference>
<evidence type="ECO:0000313" key="2">
    <source>
        <dbReference type="Proteomes" id="UP000184480"/>
    </source>
</evidence>
<dbReference type="EMBL" id="FQUC01000004">
    <property type="protein sequence ID" value="SHF14020.1"/>
    <property type="molecule type" value="Genomic_DNA"/>
</dbReference>
<evidence type="ECO:0000313" key="1">
    <source>
        <dbReference type="EMBL" id="SHF14020.1"/>
    </source>
</evidence>
<accession>A0A1M4Z7M1</accession>
<dbReference type="OrthoDB" id="1493479at2"/>
<proteinExistence type="predicted"/>
<keyword evidence="2" id="KW-1185">Reference proteome</keyword>
<dbReference type="STRING" id="1346286.SAMN05444362_1044"/>
<name>A0A1M4Z7M1_9BACT</name>
<reference evidence="2" key="1">
    <citation type="submission" date="2016-11" db="EMBL/GenBank/DDBJ databases">
        <authorList>
            <person name="Varghese N."/>
            <person name="Submissions S."/>
        </authorList>
    </citation>
    <scope>NUCLEOTIDE SEQUENCE [LARGE SCALE GENOMIC DNA]</scope>
    <source>
        <strain evidence="2">DSM 27370</strain>
    </source>
</reference>
<dbReference type="AlphaFoldDB" id="A0A1M4Z7M1"/>
<gene>
    <name evidence="1" type="ORF">SAMN05444362_1044</name>
</gene>